<reference evidence="2" key="1">
    <citation type="submission" date="2017-06" db="EMBL/GenBank/DDBJ databases">
        <title>Genome analysis of Fimbriiglobus ruber SP5, the first member of the order Planctomycetales with confirmed chitinolytic capability.</title>
        <authorList>
            <person name="Ravin N.V."/>
            <person name="Rakitin A.L."/>
            <person name="Ivanova A.A."/>
            <person name="Beletsky A.V."/>
            <person name="Kulichevskaya I.S."/>
            <person name="Mardanov A.V."/>
            <person name="Dedysh S.N."/>
        </authorList>
    </citation>
    <scope>NUCLEOTIDE SEQUENCE [LARGE SCALE GENOMIC DNA]</scope>
    <source>
        <strain evidence="2">SP5</strain>
    </source>
</reference>
<organism evidence="1 2">
    <name type="scientific">Fimbriiglobus ruber</name>
    <dbReference type="NCBI Taxonomy" id="1908690"/>
    <lineage>
        <taxon>Bacteria</taxon>
        <taxon>Pseudomonadati</taxon>
        <taxon>Planctomycetota</taxon>
        <taxon>Planctomycetia</taxon>
        <taxon>Gemmatales</taxon>
        <taxon>Gemmataceae</taxon>
        <taxon>Fimbriiglobus</taxon>
    </lineage>
</organism>
<keyword evidence="2" id="KW-1185">Reference proteome</keyword>
<evidence type="ECO:0000313" key="1">
    <source>
        <dbReference type="EMBL" id="OWK43079.1"/>
    </source>
</evidence>
<sequence length="71" mass="7667">MQASVTKSNVESPTFEVVASVDQSVQEKFATGDIVIETTHPRAQRLTIPFAVAISPRTDSPARGELPSRGR</sequence>
<comment type="caution">
    <text evidence="1">The sequence shown here is derived from an EMBL/GenBank/DDBJ whole genome shotgun (WGS) entry which is preliminary data.</text>
</comment>
<dbReference type="EMBL" id="NIDE01000004">
    <property type="protein sequence ID" value="OWK43079.1"/>
    <property type="molecule type" value="Genomic_DNA"/>
</dbReference>
<gene>
    <name evidence="1" type="ORF">FRUB_02678</name>
</gene>
<accession>A0A225E0R3</accession>
<dbReference type="Proteomes" id="UP000214646">
    <property type="component" value="Unassembled WGS sequence"/>
</dbReference>
<protein>
    <submittedName>
        <fullName evidence="1">Uncharacterized protein</fullName>
    </submittedName>
</protein>
<name>A0A225E0R3_9BACT</name>
<dbReference type="AlphaFoldDB" id="A0A225E0R3"/>
<evidence type="ECO:0000313" key="2">
    <source>
        <dbReference type="Proteomes" id="UP000214646"/>
    </source>
</evidence>
<proteinExistence type="predicted"/>